<keyword evidence="2" id="KW-1185">Reference proteome</keyword>
<reference evidence="1" key="2">
    <citation type="journal article" date="2020" name="Nat. Commun.">
        <title>Large-scale genome sequencing of mycorrhizal fungi provides insights into the early evolution of symbiotic traits.</title>
        <authorList>
            <person name="Miyauchi S."/>
            <person name="Kiss E."/>
            <person name="Kuo A."/>
            <person name="Drula E."/>
            <person name="Kohler A."/>
            <person name="Sanchez-Garcia M."/>
            <person name="Morin E."/>
            <person name="Andreopoulos B."/>
            <person name="Barry K.W."/>
            <person name="Bonito G."/>
            <person name="Buee M."/>
            <person name="Carver A."/>
            <person name="Chen C."/>
            <person name="Cichocki N."/>
            <person name="Clum A."/>
            <person name="Culley D."/>
            <person name="Crous P.W."/>
            <person name="Fauchery L."/>
            <person name="Girlanda M."/>
            <person name="Hayes R.D."/>
            <person name="Keri Z."/>
            <person name="LaButti K."/>
            <person name="Lipzen A."/>
            <person name="Lombard V."/>
            <person name="Magnuson J."/>
            <person name="Maillard F."/>
            <person name="Murat C."/>
            <person name="Nolan M."/>
            <person name="Ohm R.A."/>
            <person name="Pangilinan J."/>
            <person name="Pereira M.F."/>
            <person name="Perotto S."/>
            <person name="Peter M."/>
            <person name="Pfister S."/>
            <person name="Riley R."/>
            <person name="Sitrit Y."/>
            <person name="Stielow J.B."/>
            <person name="Szollosi G."/>
            <person name="Zifcakova L."/>
            <person name="Stursova M."/>
            <person name="Spatafora J.W."/>
            <person name="Tedersoo L."/>
            <person name="Vaario L.M."/>
            <person name="Yamada A."/>
            <person name="Yan M."/>
            <person name="Wang P."/>
            <person name="Xu J."/>
            <person name="Bruns T."/>
            <person name="Baldrian P."/>
            <person name="Vilgalys R."/>
            <person name="Dunand C."/>
            <person name="Henrissat B."/>
            <person name="Grigoriev I.V."/>
            <person name="Hibbett D."/>
            <person name="Nagy L.G."/>
            <person name="Martin F.M."/>
        </authorList>
    </citation>
    <scope>NUCLEOTIDE SEQUENCE</scope>
    <source>
        <strain evidence="1">BED1</strain>
    </source>
</reference>
<organism evidence="1 2">
    <name type="scientific">Boletus edulis BED1</name>
    <dbReference type="NCBI Taxonomy" id="1328754"/>
    <lineage>
        <taxon>Eukaryota</taxon>
        <taxon>Fungi</taxon>
        <taxon>Dikarya</taxon>
        <taxon>Basidiomycota</taxon>
        <taxon>Agaricomycotina</taxon>
        <taxon>Agaricomycetes</taxon>
        <taxon>Agaricomycetidae</taxon>
        <taxon>Boletales</taxon>
        <taxon>Boletineae</taxon>
        <taxon>Boletaceae</taxon>
        <taxon>Boletoideae</taxon>
        <taxon>Boletus</taxon>
    </lineage>
</organism>
<evidence type="ECO:0000313" key="1">
    <source>
        <dbReference type="EMBL" id="KAF8425826.1"/>
    </source>
</evidence>
<dbReference type="Proteomes" id="UP001194468">
    <property type="component" value="Unassembled WGS sequence"/>
</dbReference>
<protein>
    <submittedName>
        <fullName evidence="1">Uncharacterized protein</fullName>
    </submittedName>
</protein>
<dbReference type="EMBL" id="WHUW01000091">
    <property type="protein sequence ID" value="KAF8425826.1"/>
    <property type="molecule type" value="Genomic_DNA"/>
</dbReference>
<gene>
    <name evidence="1" type="ORF">L210DRAFT_3509228</name>
</gene>
<sequence>MRQLCSTFRDIPPAGAPILWQDLHERAFRCGFGLVAIAILEGRTCKLMPGNHLGELPLVYDGAGIYFCLRASSGCTGCLDERFGCGLGSQVLEKLWSRYSAMSSAEMKAKASLVKCMVAVGMRMLLLWHGKGRARVECGSWMLWVSSDAKMSLPCSDPATLACSGPDGVRAGPCQKGWGHSESPTERSRLNFDCRRAMRRTLRSPNAWELGATNLEGRNEGECGRNAKYTGRQEQHASSMFLPPLFSNRRVPHSRWLSFLAGRPTFVVPGLFFDPFGRPRPRFTGSGILEFVSEPTRASSSGY</sequence>
<evidence type="ECO:0000313" key="2">
    <source>
        <dbReference type="Proteomes" id="UP001194468"/>
    </source>
</evidence>
<reference evidence="1" key="1">
    <citation type="submission" date="2019-10" db="EMBL/GenBank/DDBJ databases">
        <authorList>
            <consortium name="DOE Joint Genome Institute"/>
            <person name="Kuo A."/>
            <person name="Miyauchi S."/>
            <person name="Kiss E."/>
            <person name="Drula E."/>
            <person name="Kohler A."/>
            <person name="Sanchez-Garcia M."/>
            <person name="Andreopoulos B."/>
            <person name="Barry K.W."/>
            <person name="Bonito G."/>
            <person name="Buee M."/>
            <person name="Carver A."/>
            <person name="Chen C."/>
            <person name="Cichocki N."/>
            <person name="Clum A."/>
            <person name="Culley D."/>
            <person name="Crous P.W."/>
            <person name="Fauchery L."/>
            <person name="Girlanda M."/>
            <person name="Hayes R."/>
            <person name="Keri Z."/>
            <person name="LaButti K."/>
            <person name="Lipzen A."/>
            <person name="Lombard V."/>
            <person name="Magnuson J."/>
            <person name="Maillard F."/>
            <person name="Morin E."/>
            <person name="Murat C."/>
            <person name="Nolan M."/>
            <person name="Ohm R."/>
            <person name="Pangilinan J."/>
            <person name="Pereira M."/>
            <person name="Perotto S."/>
            <person name="Peter M."/>
            <person name="Riley R."/>
            <person name="Sitrit Y."/>
            <person name="Stielow B."/>
            <person name="Szollosi G."/>
            <person name="Zifcakova L."/>
            <person name="Stursova M."/>
            <person name="Spatafora J.W."/>
            <person name="Tedersoo L."/>
            <person name="Vaario L.-M."/>
            <person name="Yamada A."/>
            <person name="Yan M."/>
            <person name="Wang P."/>
            <person name="Xu J."/>
            <person name="Bruns T."/>
            <person name="Baldrian P."/>
            <person name="Vilgalys R."/>
            <person name="Henrissat B."/>
            <person name="Grigoriev I.V."/>
            <person name="Hibbett D."/>
            <person name="Nagy L.G."/>
            <person name="Martin F.M."/>
        </authorList>
    </citation>
    <scope>NUCLEOTIDE SEQUENCE</scope>
    <source>
        <strain evidence="1">BED1</strain>
    </source>
</reference>
<proteinExistence type="predicted"/>
<name>A0AAD4G8J8_BOLED</name>
<accession>A0AAD4G8J8</accession>
<comment type="caution">
    <text evidence="1">The sequence shown here is derived from an EMBL/GenBank/DDBJ whole genome shotgun (WGS) entry which is preliminary data.</text>
</comment>
<dbReference type="AlphaFoldDB" id="A0AAD4G8J8"/>